<dbReference type="Pfam" id="PF04724">
    <property type="entry name" value="Glyco_transf_17"/>
    <property type="match status" value="1"/>
</dbReference>
<dbReference type="PANTHER" id="PTHR12224">
    <property type="entry name" value="BETA-1,4-MANNOSYL-GLYCOPROTEIN BETA-1,4-N-ACETYLGLUCOSAMINYL-TRANSFERASE"/>
    <property type="match status" value="1"/>
</dbReference>
<dbReference type="GO" id="GO:0016020">
    <property type="term" value="C:membrane"/>
    <property type="evidence" value="ECO:0007669"/>
    <property type="project" value="InterPro"/>
</dbReference>
<sequence>MTTSTTNSFERRQKGCSRSMVTPSLFLFLAVQIVLLYIYSGYNSQLTGPGDVTLKSFDAPNLGMSADCSIKDRDKAIKPTITASTPTTLFREEYFSEVDGIFKGIFSTKPKSFFLKFQQEIDNFDLEERCRRYGFSMTAKDGQPQRPNRRIFYGALIADEPWELLDIIATETHGIFEGMVFVESNRTQMLFARPIRRANKQVYIDQFKEMFGVEKLQIREYVDEESTAVELVRENNQRAEILKGWKELGMTKDDVGYIADIDESFTRDFLRAAQQCPYVEYFDYEAHKCSNSFEKKSKLMGATRVFESSPECVTKYRNWFHPDMIIGACVEEIGDDSVHPIATRSDGLHRDKGWARSGGDVQNLPDKSFYPLHSAGDFRVLDGGSMVHSRDGDSSGHSAFHLHNFLADFNSTRYKYLTYGHSDWQALTKPLEELSAENRLLVRCVYNETDGPINSGADYKEKQDFQRVEGGLDTRHPVFPIYFHDEDYRRRKHDAILRLVKEDEYLRVKRLNLIAEELKMNALVQRFREAKRFIWAHEAQVEAILQKVKEKAQAL</sequence>
<feature type="transmembrane region" description="Helical" evidence="1">
    <location>
        <begin position="20"/>
        <end position="39"/>
    </location>
</feature>
<dbReference type="GO" id="GO:0006044">
    <property type="term" value="P:N-acetylglucosamine metabolic process"/>
    <property type="evidence" value="ECO:0007669"/>
    <property type="project" value="TreeGrafter"/>
</dbReference>
<name>A0A9K3LYX8_9STRA</name>
<dbReference type="PANTHER" id="PTHR12224:SF0">
    <property type="entry name" value="BETA-1,4-MANNOSYL-GLYCOPROTEIN 4-BETA-N-ACETYLGLUCOSAMINYLTRANSFERASE"/>
    <property type="match status" value="1"/>
</dbReference>
<dbReference type="OrthoDB" id="44386at2759"/>
<evidence type="ECO:0000313" key="2">
    <source>
        <dbReference type="EMBL" id="KAG7370732.1"/>
    </source>
</evidence>
<reference evidence="2" key="2">
    <citation type="submission" date="2021-04" db="EMBL/GenBank/DDBJ databases">
        <authorList>
            <person name="Podell S."/>
        </authorList>
    </citation>
    <scope>NUCLEOTIDE SEQUENCE</scope>
    <source>
        <strain evidence="2">Hildebrandi</strain>
    </source>
</reference>
<organism evidence="2 3">
    <name type="scientific">Nitzschia inconspicua</name>
    <dbReference type="NCBI Taxonomy" id="303405"/>
    <lineage>
        <taxon>Eukaryota</taxon>
        <taxon>Sar</taxon>
        <taxon>Stramenopiles</taxon>
        <taxon>Ochrophyta</taxon>
        <taxon>Bacillariophyta</taxon>
        <taxon>Bacillariophyceae</taxon>
        <taxon>Bacillariophycidae</taxon>
        <taxon>Bacillariales</taxon>
        <taxon>Bacillariaceae</taxon>
        <taxon>Nitzschia</taxon>
    </lineage>
</organism>
<keyword evidence="1" id="KW-0472">Membrane</keyword>
<proteinExistence type="predicted"/>
<dbReference type="InterPro" id="IPR006813">
    <property type="entry name" value="Glyco_trans_17"/>
</dbReference>
<keyword evidence="3" id="KW-1185">Reference proteome</keyword>
<comment type="caution">
    <text evidence="2">The sequence shown here is derived from an EMBL/GenBank/DDBJ whole genome shotgun (WGS) entry which is preliminary data.</text>
</comment>
<dbReference type="GO" id="GO:0003830">
    <property type="term" value="F:beta-1,4-mannosylglycoprotein 4-beta-N-acetylglucosaminyltransferase activity"/>
    <property type="evidence" value="ECO:0007669"/>
    <property type="project" value="InterPro"/>
</dbReference>
<gene>
    <name evidence="2" type="ORF">IV203_019302</name>
</gene>
<reference evidence="2" key="1">
    <citation type="journal article" date="2021" name="Sci. Rep.">
        <title>Diploid genomic architecture of Nitzschia inconspicua, an elite biomass production diatom.</title>
        <authorList>
            <person name="Oliver A."/>
            <person name="Podell S."/>
            <person name="Pinowska A."/>
            <person name="Traller J.C."/>
            <person name="Smith S.R."/>
            <person name="McClure R."/>
            <person name="Beliaev A."/>
            <person name="Bohutskyi P."/>
            <person name="Hill E.A."/>
            <person name="Rabines A."/>
            <person name="Zheng H."/>
            <person name="Allen L.Z."/>
            <person name="Kuo A."/>
            <person name="Grigoriev I.V."/>
            <person name="Allen A.E."/>
            <person name="Hazlebeck D."/>
            <person name="Allen E.E."/>
        </authorList>
    </citation>
    <scope>NUCLEOTIDE SEQUENCE</scope>
    <source>
        <strain evidence="2">Hildebrandi</strain>
    </source>
</reference>
<evidence type="ECO:0000256" key="1">
    <source>
        <dbReference type="SAM" id="Phobius"/>
    </source>
</evidence>
<accession>A0A9K3LYX8</accession>
<keyword evidence="1" id="KW-0812">Transmembrane</keyword>
<evidence type="ECO:0000313" key="3">
    <source>
        <dbReference type="Proteomes" id="UP000693970"/>
    </source>
</evidence>
<keyword evidence="1" id="KW-1133">Transmembrane helix</keyword>
<dbReference type="EMBL" id="JAGRRH010000004">
    <property type="protein sequence ID" value="KAG7370732.1"/>
    <property type="molecule type" value="Genomic_DNA"/>
</dbReference>
<dbReference type="Proteomes" id="UP000693970">
    <property type="component" value="Unassembled WGS sequence"/>
</dbReference>
<dbReference type="AlphaFoldDB" id="A0A9K3LYX8"/>
<protein>
    <submittedName>
        <fullName evidence="2">Glycosyltransferase family 17 protein</fullName>
    </submittedName>
</protein>